<gene>
    <name evidence="9" type="ORF">GGD46_004396</name>
</gene>
<dbReference type="SUPFAM" id="SSF53850">
    <property type="entry name" value="Periplasmic binding protein-like II"/>
    <property type="match status" value="1"/>
</dbReference>
<dbReference type="Proteomes" id="UP000565576">
    <property type="component" value="Unassembled WGS sequence"/>
</dbReference>
<dbReference type="InterPro" id="IPR000847">
    <property type="entry name" value="LysR_HTH_N"/>
</dbReference>
<reference evidence="9 10" key="1">
    <citation type="submission" date="2020-08" db="EMBL/GenBank/DDBJ databases">
        <title>Genomic Encyclopedia of Type Strains, Phase IV (KMG-V): Genome sequencing to study the core and pangenomes of soil and plant-associated prokaryotes.</title>
        <authorList>
            <person name="Whitman W."/>
        </authorList>
    </citation>
    <scope>NUCLEOTIDE SEQUENCE [LARGE SCALE GENOMIC DNA]</scope>
    <source>
        <strain evidence="9 10">SEMIA 4060</strain>
    </source>
</reference>
<name>A0A7X0IWN9_9HYPH</name>
<dbReference type="GO" id="GO:0043565">
    <property type="term" value="F:sequence-specific DNA binding"/>
    <property type="evidence" value="ECO:0007669"/>
    <property type="project" value="TreeGrafter"/>
</dbReference>
<evidence type="ECO:0000313" key="9">
    <source>
        <dbReference type="EMBL" id="MBB6487096.1"/>
    </source>
</evidence>
<evidence type="ECO:0000256" key="2">
    <source>
        <dbReference type="ARBA" id="ARBA00023015"/>
    </source>
</evidence>
<dbReference type="InterPro" id="IPR036388">
    <property type="entry name" value="WH-like_DNA-bd_sf"/>
</dbReference>
<evidence type="ECO:0000313" key="10">
    <source>
        <dbReference type="Proteomes" id="UP000565576"/>
    </source>
</evidence>
<organism evidence="9 10">
    <name type="scientific">Rhizobium lusitanum</name>
    <dbReference type="NCBI Taxonomy" id="293958"/>
    <lineage>
        <taxon>Bacteria</taxon>
        <taxon>Pseudomonadati</taxon>
        <taxon>Pseudomonadota</taxon>
        <taxon>Alphaproteobacteria</taxon>
        <taxon>Hyphomicrobiales</taxon>
        <taxon>Rhizobiaceae</taxon>
        <taxon>Rhizobium/Agrobacterium group</taxon>
        <taxon>Rhizobium</taxon>
    </lineage>
</organism>
<dbReference type="Pfam" id="PF00126">
    <property type="entry name" value="HTH_1"/>
    <property type="match status" value="1"/>
</dbReference>
<keyword evidence="2" id="KW-0805">Transcription regulation</keyword>
<feature type="domain" description="HTH lysR-type" evidence="8">
    <location>
        <begin position="27"/>
        <end position="84"/>
    </location>
</feature>
<evidence type="ECO:0000256" key="1">
    <source>
        <dbReference type="ARBA" id="ARBA00009437"/>
    </source>
</evidence>
<evidence type="ECO:0000256" key="7">
    <source>
        <dbReference type="ARBA" id="ARBA00083243"/>
    </source>
</evidence>
<dbReference type="FunFam" id="1.10.10.10:FF:000001">
    <property type="entry name" value="LysR family transcriptional regulator"/>
    <property type="match status" value="1"/>
</dbReference>
<dbReference type="PANTHER" id="PTHR30537">
    <property type="entry name" value="HTH-TYPE TRANSCRIPTIONAL REGULATOR"/>
    <property type="match status" value="1"/>
</dbReference>
<dbReference type="Gene3D" id="1.10.10.10">
    <property type="entry name" value="Winged helix-like DNA-binding domain superfamily/Winged helix DNA-binding domain"/>
    <property type="match status" value="1"/>
</dbReference>
<accession>A0A7X0IWN9</accession>
<dbReference type="AlphaFoldDB" id="A0A7X0IWN9"/>
<dbReference type="InterPro" id="IPR036390">
    <property type="entry name" value="WH_DNA-bd_sf"/>
</dbReference>
<evidence type="ECO:0000256" key="5">
    <source>
        <dbReference type="ARBA" id="ARBA00054626"/>
    </source>
</evidence>
<dbReference type="Gene3D" id="3.40.190.290">
    <property type="match status" value="1"/>
</dbReference>
<dbReference type="GO" id="GO:0003700">
    <property type="term" value="F:DNA-binding transcription factor activity"/>
    <property type="evidence" value="ECO:0007669"/>
    <property type="project" value="InterPro"/>
</dbReference>
<dbReference type="GO" id="GO:0006351">
    <property type="term" value="P:DNA-templated transcription"/>
    <property type="evidence" value="ECO:0007669"/>
    <property type="project" value="TreeGrafter"/>
</dbReference>
<protein>
    <recommendedName>
        <fullName evidence="6">HTH-type transcriptional regulator TtuA</fullName>
    </recommendedName>
    <alternativeName>
        <fullName evidence="7">Tartrate utilization transcriptional regulator</fullName>
    </alternativeName>
</protein>
<dbReference type="EMBL" id="JACHBG010000011">
    <property type="protein sequence ID" value="MBB6487096.1"/>
    <property type="molecule type" value="Genomic_DNA"/>
</dbReference>
<dbReference type="SUPFAM" id="SSF46785">
    <property type="entry name" value="Winged helix' DNA-binding domain"/>
    <property type="match status" value="1"/>
</dbReference>
<comment type="caution">
    <text evidence="9">The sequence shown here is derived from an EMBL/GenBank/DDBJ whole genome shotgun (WGS) entry which is preliminary data.</text>
</comment>
<evidence type="ECO:0000259" key="8">
    <source>
        <dbReference type="PROSITE" id="PS50931"/>
    </source>
</evidence>
<dbReference type="Pfam" id="PF03466">
    <property type="entry name" value="LysR_substrate"/>
    <property type="match status" value="1"/>
</dbReference>
<dbReference type="PANTHER" id="PTHR30537:SF31">
    <property type="entry name" value="TRANSCRIPTIONAL REGULATOR, LYSR FAMILY"/>
    <property type="match status" value="1"/>
</dbReference>
<sequence length="353" mass="38170">MKLRKTPIPKHWQTSIQPSYWGNAHMLNLNDLVVFVQVVDHGGFAAASRALGVPKSTLSKRLAELERAVGVRLIQRTTRSFTVTETGRDFHRHAAAMLIEAEAAEEVLKGRLAEPSGTVRITASLPTVQFSLAPLLPRLAVKYPKVRIMLDTTDRFVDVVQEGFDIAIRAHLAPLPDSNLVQRRIGFDPNWLVASQDYVRRKGSPAHPKDAGQLDGLMVSAQEMTWTLWNGQGAVAKVALSPRYVANEAIALLEAAKAGLGVACLPSSFCASLIDSGTLVRVLSGWTAGGVTTTLLMPSRRGQLPSVRAIADQLVAELSQPPRRAGLPIESGDADVGTTALQVAENHDAQHPR</sequence>
<dbReference type="PROSITE" id="PS50931">
    <property type="entry name" value="HTH_LYSR"/>
    <property type="match status" value="1"/>
</dbReference>
<comment type="function">
    <text evidence="5">Transcriptional regulator of the ttuABCDE tartrate utilization operon.</text>
</comment>
<evidence type="ECO:0000256" key="6">
    <source>
        <dbReference type="ARBA" id="ARBA00067332"/>
    </source>
</evidence>
<keyword evidence="3 9" id="KW-0238">DNA-binding</keyword>
<evidence type="ECO:0000256" key="4">
    <source>
        <dbReference type="ARBA" id="ARBA00023163"/>
    </source>
</evidence>
<comment type="similarity">
    <text evidence="1">Belongs to the LysR transcriptional regulatory family.</text>
</comment>
<dbReference type="InterPro" id="IPR005119">
    <property type="entry name" value="LysR_subst-bd"/>
</dbReference>
<evidence type="ECO:0000256" key="3">
    <source>
        <dbReference type="ARBA" id="ARBA00023125"/>
    </source>
</evidence>
<dbReference type="CDD" id="cd08422">
    <property type="entry name" value="PBP2_CrgA_like"/>
    <property type="match status" value="1"/>
</dbReference>
<proteinExistence type="inferred from homology"/>
<keyword evidence="4" id="KW-0804">Transcription</keyword>
<dbReference type="InterPro" id="IPR058163">
    <property type="entry name" value="LysR-type_TF_proteobact-type"/>
</dbReference>